<feature type="region of interest" description="Disordered" evidence="3">
    <location>
        <begin position="597"/>
        <end position="619"/>
    </location>
</feature>
<evidence type="ECO:0000256" key="3">
    <source>
        <dbReference type="SAM" id="MobiDB-lite"/>
    </source>
</evidence>
<feature type="compositionally biased region" description="Low complexity" evidence="3">
    <location>
        <begin position="359"/>
        <end position="381"/>
    </location>
</feature>
<keyword evidence="1" id="KW-0547">Nucleotide-binding</keyword>
<sequence>MQALALCAGQATVLRPIGCTQASQASTSPRCAKSARPTATAGLLCGRPRSQLRGATLPQLVIAVPRRCAASAAAGSQLTPLADDDLDYGMDPMDDTDVGAEADVEPGLVDEMGGRSYLELTDMNDESLQVRMVQWYPGHIARAERQLKAQLGMVDVVIEVRDARIPVSTAHPQVPLWVGTKPRLLVVNRADEVAPGDVAAWRRAYREGGVQAFWTDGRAGEGVAGVKKALLKVSVTLNEKRARRGLQPRAVRAVVIGFPNIGKSALINRLLGRRAVASAPKPGVTRSLRWVRLGGELDLLDAPGVIPAAFRDQLAAQRLAMCNDIGEAAYLPSAVGAALVARIKQLAAREAAEAEAEAAEAAAQAAEARQAAAEAGQQPGDEPGPAPGPAEASGRSKRGGGGGGGGSNRRGRGGQRGGGGSRSGAPTGTAPAGGGRVMAGVVAAMEKRYGLNPLAGGTAEDYVVALADARYGGDPERAGQRLLSDFRSGVLGRFALERPGDAVGAARRAAGLAAAAEKRERGRQSAEEHAGSGGGGYGAPAGGYYGGAGSGAEGSAASGEESGWAGGVGWSTGRGAAEAGGAEAGFEVNSRWVEEAEAAARAAEAEAERGRAQAGPAGP</sequence>
<dbReference type="GO" id="GO:0005525">
    <property type="term" value="F:GTP binding"/>
    <property type="evidence" value="ECO:0007669"/>
    <property type="project" value="UniProtKB-KW"/>
</dbReference>
<feature type="region of interest" description="Disordered" evidence="3">
    <location>
        <begin position="358"/>
        <end position="435"/>
    </location>
</feature>
<feature type="compositionally biased region" description="Gly residues" evidence="3">
    <location>
        <begin position="399"/>
        <end position="422"/>
    </location>
</feature>
<organism evidence="5 6">
    <name type="scientific">Edaphochlamys debaryana</name>
    <dbReference type="NCBI Taxonomy" id="47281"/>
    <lineage>
        <taxon>Eukaryota</taxon>
        <taxon>Viridiplantae</taxon>
        <taxon>Chlorophyta</taxon>
        <taxon>core chlorophytes</taxon>
        <taxon>Chlorophyceae</taxon>
        <taxon>CS clade</taxon>
        <taxon>Chlamydomonadales</taxon>
        <taxon>Chlamydomonadales incertae sedis</taxon>
        <taxon>Edaphochlamys</taxon>
    </lineage>
</organism>
<feature type="compositionally biased region" description="Basic and acidic residues" evidence="3">
    <location>
        <begin position="516"/>
        <end position="530"/>
    </location>
</feature>
<dbReference type="GO" id="GO:0005739">
    <property type="term" value="C:mitochondrion"/>
    <property type="evidence" value="ECO:0007669"/>
    <property type="project" value="TreeGrafter"/>
</dbReference>
<dbReference type="Pfam" id="PF01926">
    <property type="entry name" value="MMR_HSR1"/>
    <property type="match status" value="1"/>
</dbReference>
<dbReference type="CDD" id="cd01856">
    <property type="entry name" value="YlqF"/>
    <property type="match status" value="1"/>
</dbReference>
<evidence type="ECO:0000313" key="6">
    <source>
        <dbReference type="Proteomes" id="UP000612055"/>
    </source>
</evidence>
<dbReference type="EMBL" id="JAEHOE010000168">
    <property type="protein sequence ID" value="KAG2483706.1"/>
    <property type="molecule type" value="Genomic_DNA"/>
</dbReference>
<evidence type="ECO:0000313" key="5">
    <source>
        <dbReference type="EMBL" id="KAG2483706.1"/>
    </source>
</evidence>
<protein>
    <recommendedName>
        <fullName evidence="4">G domain-containing protein</fullName>
    </recommendedName>
</protein>
<feature type="compositionally biased region" description="Gly residues" evidence="3">
    <location>
        <begin position="531"/>
        <end position="552"/>
    </location>
</feature>
<comment type="caution">
    <text evidence="5">The sequence shown here is derived from an EMBL/GenBank/DDBJ whole genome shotgun (WGS) entry which is preliminary data.</text>
</comment>
<gene>
    <name evidence="5" type="ORF">HYH03_017425</name>
</gene>
<dbReference type="Proteomes" id="UP000612055">
    <property type="component" value="Unassembled WGS sequence"/>
</dbReference>
<evidence type="ECO:0000256" key="1">
    <source>
        <dbReference type="ARBA" id="ARBA00022741"/>
    </source>
</evidence>
<dbReference type="Gene3D" id="3.40.50.300">
    <property type="entry name" value="P-loop containing nucleotide triphosphate hydrolases"/>
    <property type="match status" value="1"/>
</dbReference>
<name>A0A835XH80_9CHLO</name>
<evidence type="ECO:0000256" key="2">
    <source>
        <dbReference type="ARBA" id="ARBA00023134"/>
    </source>
</evidence>
<dbReference type="InterPro" id="IPR019991">
    <property type="entry name" value="GTP-bd_ribosome_bgen"/>
</dbReference>
<feature type="domain" description="G" evidence="4">
    <location>
        <begin position="253"/>
        <end position="319"/>
    </location>
</feature>
<feature type="compositionally biased region" description="Low complexity" evidence="3">
    <location>
        <begin position="573"/>
        <end position="583"/>
    </location>
</feature>
<dbReference type="AlphaFoldDB" id="A0A835XH80"/>
<evidence type="ECO:0000259" key="4">
    <source>
        <dbReference type="Pfam" id="PF01926"/>
    </source>
</evidence>
<keyword evidence="2" id="KW-0342">GTP-binding</keyword>
<dbReference type="OrthoDB" id="269151at2759"/>
<accession>A0A835XH80</accession>
<reference evidence="5" key="1">
    <citation type="journal article" date="2020" name="bioRxiv">
        <title>Comparative genomics of Chlamydomonas.</title>
        <authorList>
            <person name="Craig R.J."/>
            <person name="Hasan A.R."/>
            <person name="Ness R.W."/>
            <person name="Keightley P.D."/>
        </authorList>
    </citation>
    <scope>NUCLEOTIDE SEQUENCE</scope>
    <source>
        <strain evidence="5">CCAP 11/70</strain>
    </source>
</reference>
<feature type="compositionally biased region" description="Low complexity" evidence="3">
    <location>
        <begin position="553"/>
        <end position="563"/>
    </location>
</feature>
<proteinExistence type="predicted"/>
<dbReference type="PRINTS" id="PR00326">
    <property type="entry name" value="GTP1OBG"/>
</dbReference>
<dbReference type="NCBIfam" id="TIGR03596">
    <property type="entry name" value="GTPase_YlqF"/>
    <property type="match status" value="1"/>
</dbReference>
<keyword evidence="6" id="KW-1185">Reference proteome</keyword>
<dbReference type="PANTHER" id="PTHR45782">
    <property type="entry name" value="MITOCHONDRIAL RIBOSOME-ASSOCIATED GTPASE 1"/>
    <property type="match status" value="1"/>
</dbReference>
<dbReference type="InterPro" id="IPR027417">
    <property type="entry name" value="P-loop_NTPase"/>
</dbReference>
<dbReference type="GO" id="GO:0032543">
    <property type="term" value="P:mitochondrial translation"/>
    <property type="evidence" value="ECO:0007669"/>
    <property type="project" value="TreeGrafter"/>
</dbReference>
<dbReference type="PANTHER" id="PTHR45782:SF5">
    <property type="entry name" value="DAR GTPASE 3, CHLOROPLASTIC"/>
    <property type="match status" value="1"/>
</dbReference>
<feature type="region of interest" description="Disordered" evidence="3">
    <location>
        <begin position="514"/>
        <end position="583"/>
    </location>
</feature>
<dbReference type="GO" id="GO:0003924">
    <property type="term" value="F:GTPase activity"/>
    <property type="evidence" value="ECO:0007669"/>
    <property type="project" value="TreeGrafter"/>
</dbReference>
<dbReference type="SUPFAM" id="SSF52540">
    <property type="entry name" value="P-loop containing nucleoside triphosphate hydrolases"/>
    <property type="match status" value="1"/>
</dbReference>
<dbReference type="InterPro" id="IPR006073">
    <property type="entry name" value="GTP-bd"/>
</dbReference>